<dbReference type="OrthoDB" id="9803968at2"/>
<name>A0A366EFK6_9HYPH</name>
<dbReference type="PANTHER" id="PTHR43201">
    <property type="entry name" value="ACYL-COA SYNTHETASE"/>
    <property type="match status" value="1"/>
</dbReference>
<evidence type="ECO:0000256" key="1">
    <source>
        <dbReference type="ARBA" id="ARBA00006432"/>
    </source>
</evidence>
<dbReference type="Proteomes" id="UP000253529">
    <property type="component" value="Unassembled WGS sequence"/>
</dbReference>
<dbReference type="Gene3D" id="3.40.50.12780">
    <property type="entry name" value="N-terminal domain of ligase-like"/>
    <property type="match status" value="1"/>
</dbReference>
<reference evidence="3 4" key="1">
    <citation type="submission" date="2018-06" db="EMBL/GenBank/DDBJ databases">
        <title>Genomic Encyclopedia of Type Strains, Phase IV (KMG-IV): sequencing the most valuable type-strain genomes for metagenomic binning, comparative biology and taxonomic classification.</title>
        <authorList>
            <person name="Goeker M."/>
        </authorList>
    </citation>
    <scope>NUCLEOTIDE SEQUENCE [LARGE SCALE GENOMIC DNA]</scope>
    <source>
        <strain evidence="3 4">DSM 24875</strain>
    </source>
</reference>
<evidence type="ECO:0000313" key="4">
    <source>
        <dbReference type="Proteomes" id="UP000253529"/>
    </source>
</evidence>
<keyword evidence="4" id="KW-1185">Reference proteome</keyword>
<feature type="domain" description="AMP-dependent synthetase/ligase" evidence="2">
    <location>
        <begin position="41"/>
        <end position="421"/>
    </location>
</feature>
<organism evidence="3 4">
    <name type="scientific">Roseiarcus fermentans</name>
    <dbReference type="NCBI Taxonomy" id="1473586"/>
    <lineage>
        <taxon>Bacteria</taxon>
        <taxon>Pseudomonadati</taxon>
        <taxon>Pseudomonadota</taxon>
        <taxon>Alphaproteobacteria</taxon>
        <taxon>Hyphomicrobiales</taxon>
        <taxon>Roseiarcaceae</taxon>
        <taxon>Roseiarcus</taxon>
    </lineage>
</organism>
<dbReference type="PROSITE" id="PS00455">
    <property type="entry name" value="AMP_BINDING"/>
    <property type="match status" value="1"/>
</dbReference>
<dbReference type="AlphaFoldDB" id="A0A366EFK6"/>
<comment type="caution">
    <text evidence="3">The sequence shown here is derived from an EMBL/GenBank/DDBJ whole genome shotgun (WGS) entry which is preliminary data.</text>
</comment>
<dbReference type="InterPro" id="IPR042099">
    <property type="entry name" value="ANL_N_sf"/>
</dbReference>
<dbReference type="EMBL" id="QNRK01000068">
    <property type="protein sequence ID" value="RBP00235.1"/>
    <property type="molecule type" value="Genomic_DNA"/>
</dbReference>
<evidence type="ECO:0000259" key="2">
    <source>
        <dbReference type="Pfam" id="PF00501"/>
    </source>
</evidence>
<comment type="similarity">
    <text evidence="1">Belongs to the ATP-dependent AMP-binding enzyme family.</text>
</comment>
<protein>
    <submittedName>
        <fullName evidence="3">4-coumarate--CoA ligase</fullName>
    </submittedName>
</protein>
<dbReference type="InterPro" id="IPR020845">
    <property type="entry name" value="AMP-binding_CS"/>
</dbReference>
<dbReference type="InterPro" id="IPR000873">
    <property type="entry name" value="AMP-dep_synth/lig_dom"/>
</dbReference>
<dbReference type="GO" id="GO:0031956">
    <property type="term" value="F:medium-chain fatty acid-CoA ligase activity"/>
    <property type="evidence" value="ECO:0007669"/>
    <property type="project" value="TreeGrafter"/>
</dbReference>
<gene>
    <name evidence="3" type="ORF">DFR50_1683</name>
</gene>
<accession>A0A366EFK6</accession>
<dbReference type="GO" id="GO:0006631">
    <property type="term" value="P:fatty acid metabolic process"/>
    <property type="evidence" value="ECO:0007669"/>
    <property type="project" value="TreeGrafter"/>
</dbReference>
<keyword evidence="3" id="KW-0436">Ligase</keyword>
<evidence type="ECO:0000313" key="3">
    <source>
        <dbReference type="EMBL" id="RBP00235.1"/>
    </source>
</evidence>
<dbReference type="SUPFAM" id="SSF56801">
    <property type="entry name" value="Acetyl-CoA synthetase-like"/>
    <property type="match status" value="1"/>
</dbReference>
<proteinExistence type="inferred from homology"/>
<dbReference type="PANTHER" id="PTHR43201:SF8">
    <property type="entry name" value="ACYL-COA SYNTHETASE FAMILY MEMBER 3"/>
    <property type="match status" value="1"/>
</dbReference>
<dbReference type="RefSeq" id="WP_113894160.1">
    <property type="nucleotide sequence ID" value="NZ_QNRK01000068.1"/>
</dbReference>
<sequence>MKIPLTFGPPHVTVDKRGDGSMIVMSPEPLAPYPRSMTDWLDHWARAAPDRVFIAERRGGGWRKVTYAEARDLARRIAQGLIDRGLSPERPVAILSGNSVDHALIGLGAMIAGVPYAPVSQPYSLIAKDYGKLKTILDVLTPGLVYVADGDRFTLALAAGVPKATEVVAGINPPKDWPSSTFEALIARPAGPEVDAAHARVGPDTIAKLLFTSGSTGTPKGVINTQKMMTSNQAMLRGVNPSYHVVAPVLLDWLPWSHTFGGNNNFNLVLSGGGSYFIDEGRPLPGAIEATVRNLKEVSPTIYYNVPKGFEMLLPYAEHDADLRKGLFQHLQAFVYAGAALAPHVREAFERLGRETVGHVVPILTSLGSTETGPSALSVTEKACAPGVVGIPNHGVELKLVPNGDKLEARLKSPSITPGYWRRPDLTKDAFDEEGYYKLGDALKFFDERDPELGFVFDGRVAEDFKLATGTWVSVGPLRIRFIAHFGPYVTDLVVAGHDRDDAAALVVPNVSECRALAGLSDDASDADVCLHPKVRDTFSTLLAAFNKKAGGSSGRFARLILMDDPPSLDSGELTDKGSINQRAVLALRADVVEELFDATPSARTIV</sequence>
<dbReference type="Pfam" id="PF00501">
    <property type="entry name" value="AMP-binding"/>
    <property type="match status" value="1"/>
</dbReference>